<accession>A0A7S8CDT3</accession>
<dbReference type="KEGG" id="mcui:G8O30_14920"/>
<dbReference type="GO" id="GO:1990189">
    <property type="term" value="F:protein N-terminal-serine acetyltransferase activity"/>
    <property type="evidence" value="ECO:0007669"/>
    <property type="project" value="TreeGrafter"/>
</dbReference>
<dbReference type="Proteomes" id="UP000593626">
    <property type="component" value="Chromosome"/>
</dbReference>
<proteinExistence type="predicted"/>
<dbReference type="EMBL" id="CP049742">
    <property type="protein sequence ID" value="QPC48129.1"/>
    <property type="molecule type" value="Genomic_DNA"/>
</dbReference>
<dbReference type="PANTHER" id="PTHR43441">
    <property type="entry name" value="RIBOSOMAL-PROTEIN-SERINE ACETYLTRANSFERASE"/>
    <property type="match status" value="1"/>
</dbReference>
<dbReference type="PROSITE" id="PS51186">
    <property type="entry name" value="GNAT"/>
    <property type="match status" value="1"/>
</dbReference>
<organism evidence="2 3">
    <name type="scientific">Mangrovibacillus cuniculi</name>
    <dbReference type="NCBI Taxonomy" id="2593652"/>
    <lineage>
        <taxon>Bacteria</taxon>
        <taxon>Bacillati</taxon>
        <taxon>Bacillota</taxon>
        <taxon>Bacilli</taxon>
        <taxon>Bacillales</taxon>
        <taxon>Bacillaceae</taxon>
        <taxon>Mangrovibacillus</taxon>
    </lineage>
</organism>
<keyword evidence="3" id="KW-1185">Reference proteome</keyword>
<dbReference type="RefSeq" id="WP_239672812.1">
    <property type="nucleotide sequence ID" value="NZ_CP049742.1"/>
</dbReference>
<dbReference type="InterPro" id="IPR051908">
    <property type="entry name" value="Ribosomal_N-acetyltransferase"/>
</dbReference>
<dbReference type="GO" id="GO:0008999">
    <property type="term" value="F:protein-N-terminal-alanine acetyltransferase activity"/>
    <property type="evidence" value="ECO:0007669"/>
    <property type="project" value="TreeGrafter"/>
</dbReference>
<feature type="domain" description="N-acetyltransferase" evidence="1">
    <location>
        <begin position="17"/>
        <end position="178"/>
    </location>
</feature>
<dbReference type="Pfam" id="PF13302">
    <property type="entry name" value="Acetyltransf_3"/>
    <property type="match status" value="1"/>
</dbReference>
<keyword evidence="2" id="KW-0808">Transferase</keyword>
<evidence type="ECO:0000259" key="1">
    <source>
        <dbReference type="PROSITE" id="PS51186"/>
    </source>
</evidence>
<dbReference type="InterPro" id="IPR000182">
    <property type="entry name" value="GNAT_dom"/>
</dbReference>
<evidence type="ECO:0000313" key="2">
    <source>
        <dbReference type="EMBL" id="QPC48129.1"/>
    </source>
</evidence>
<dbReference type="AlphaFoldDB" id="A0A7S8CDT3"/>
<dbReference type="PANTHER" id="PTHR43441:SF3">
    <property type="entry name" value="ACETYLTRANSFERASE"/>
    <property type="match status" value="1"/>
</dbReference>
<dbReference type="GO" id="GO:0005737">
    <property type="term" value="C:cytoplasm"/>
    <property type="evidence" value="ECO:0007669"/>
    <property type="project" value="TreeGrafter"/>
</dbReference>
<gene>
    <name evidence="2" type="ORF">G8O30_14920</name>
</gene>
<dbReference type="InterPro" id="IPR016181">
    <property type="entry name" value="Acyl_CoA_acyltransferase"/>
</dbReference>
<name>A0A7S8CDT3_9BACI</name>
<evidence type="ECO:0000313" key="3">
    <source>
        <dbReference type="Proteomes" id="UP000593626"/>
    </source>
</evidence>
<protein>
    <submittedName>
        <fullName evidence="2">GNAT family N-acetyltransferase</fullName>
    </submittedName>
</protein>
<reference evidence="2 3" key="1">
    <citation type="submission" date="2019-07" db="EMBL/GenBank/DDBJ databases">
        <title>Genome sequence of 2 isolates from Red Sea Mangroves.</title>
        <authorList>
            <person name="Sefrji F."/>
            <person name="Michoud G."/>
            <person name="Merlino G."/>
            <person name="Daffonchio D."/>
        </authorList>
    </citation>
    <scope>NUCLEOTIDE SEQUENCE [LARGE SCALE GENOMIC DNA]</scope>
    <source>
        <strain evidence="2 3">R1DC41</strain>
    </source>
</reference>
<dbReference type="SUPFAM" id="SSF55729">
    <property type="entry name" value="Acyl-CoA N-acyltransferases (Nat)"/>
    <property type="match status" value="1"/>
</dbReference>
<dbReference type="Gene3D" id="3.40.630.30">
    <property type="match status" value="1"/>
</dbReference>
<sequence>MNPILREIPKEISSDRLLLRCPKVEDTEQLYTAIERSLDDLKLWLPFAYKGQNKEETEINLRQAIAKFDLREALRFIIVEKATDQVVGSTGFHNLDWSKMSAEIGYWLDSTYTGKGYVTEAVNALTKFAFETLELKRVEIRCEGHNWKSRAVAERSGYILEGVLRKEDWSVDEQKLTDTCIYALLDEDYFSKE</sequence>